<evidence type="ECO:0008006" key="3">
    <source>
        <dbReference type="Google" id="ProtNLM"/>
    </source>
</evidence>
<keyword evidence="1" id="KW-0175">Coiled coil</keyword>
<name>W5SKH7_9SPIR</name>
<dbReference type="HOGENOM" id="CLU_030402_0_0_12"/>
<reference evidence="2" key="1">
    <citation type="submission" date="2013-02" db="EMBL/GenBank/DDBJ databases">
        <title>Comparative genomics of Borrelia species.</title>
        <authorList>
            <person name="Schwan T.G."/>
            <person name="Raffel S.J."/>
            <person name="Porcella S.F."/>
        </authorList>
    </citation>
    <scope>NUCLEOTIDE SEQUENCE</scope>
    <source>
        <strain evidence="2">DOU</strain>
        <plasmid evidence="2">unnamed</plasmid>
    </source>
</reference>
<feature type="coiled-coil region" evidence="1">
    <location>
        <begin position="163"/>
        <end position="218"/>
    </location>
</feature>
<dbReference type="NCBIfam" id="NF047534">
    <property type="entry name" value="lipo_BTA121_dup"/>
    <property type="match status" value="2"/>
</dbReference>
<sequence length="394" mass="46197">MQKWLVLFIISYLLINCNNSQKNTKTATSNNNYHLKQTTKPQITNKYQIANNTYDTNSQFHKLILNTTPKNTKYTFTNIVKKFDNQNIANKNIHKTTAKQIADSQSSTPDFISNLIAQLNSKENEALNFLTEVLKDNNIVKDSKTYTDKEVNDFIKYLKPQQIKKMIANIQQALQEIENTKSNIKKIYDYKKQKIELNNRLKDEINNYKIALKQAANQESFDTIKTNIQNTSINLTEITNIQNEAKRAIDVQKISLNLTDDELCTLFYLVEPLQKINYKTSNKHYTYDQFNQLILYLGIDKVKDMLKNIVKEFHKEKAVKYYIKKIIKNRNPKNNLDNYLEFIKQNYKRLLLEAFGNSTISPDVIIQNIKKISFDKFDKIKQKAIGIIKNQLYK</sequence>
<organism evidence="2">
    <name type="scientific">Borrelia crocidurae DOU</name>
    <dbReference type="NCBI Taxonomy" id="1293575"/>
    <lineage>
        <taxon>Bacteria</taxon>
        <taxon>Pseudomonadati</taxon>
        <taxon>Spirochaetota</taxon>
        <taxon>Spirochaetia</taxon>
        <taxon>Spirochaetales</taxon>
        <taxon>Borreliaceae</taxon>
        <taxon>Borrelia</taxon>
    </lineage>
</organism>
<geneLocation type="plasmid" evidence="2">
    <name>unnamed</name>
</geneLocation>
<dbReference type="EMBL" id="CP004314">
    <property type="protein sequence ID" value="AHH07360.1"/>
    <property type="molecule type" value="Genomic_DNA"/>
</dbReference>
<evidence type="ECO:0000256" key="1">
    <source>
        <dbReference type="SAM" id="Coils"/>
    </source>
</evidence>
<keyword evidence="2" id="KW-0614">Plasmid</keyword>
<dbReference type="AlphaFoldDB" id="W5SKH7"/>
<evidence type="ECO:0000313" key="2">
    <source>
        <dbReference type="EMBL" id="AHH07360.1"/>
    </source>
</evidence>
<gene>
    <name evidence="2" type="ORF">BCD_1294</name>
</gene>
<proteinExistence type="predicted"/>
<accession>W5SKH7</accession>
<dbReference type="RefSeq" id="WP_025401311.1">
    <property type="nucleotide sequence ID" value="NZ_CP004314.1"/>
</dbReference>
<protein>
    <recommendedName>
        <fullName evidence="3">Lipoprotein</fullName>
    </recommendedName>
</protein>